<dbReference type="Gene3D" id="1.20.58.70">
    <property type="match status" value="1"/>
</dbReference>
<name>A0A6A5T3B8_9PLEO</name>
<feature type="region of interest" description="Disordered" evidence="3">
    <location>
        <begin position="1"/>
        <end position="30"/>
    </location>
</feature>
<feature type="domain" description="T-SNARE coiled-coil homology" evidence="5">
    <location>
        <begin position="179"/>
        <end position="241"/>
    </location>
</feature>
<evidence type="ECO:0000313" key="7">
    <source>
        <dbReference type="Proteomes" id="UP000800038"/>
    </source>
</evidence>
<dbReference type="InterPro" id="IPR010989">
    <property type="entry name" value="SNARE"/>
</dbReference>
<dbReference type="PANTHER" id="PTHR19957">
    <property type="entry name" value="SYNTAXIN"/>
    <property type="match status" value="1"/>
</dbReference>
<comment type="similarity">
    <text evidence="1 2">Belongs to the syntaxin family.</text>
</comment>
<evidence type="ECO:0000256" key="1">
    <source>
        <dbReference type="ARBA" id="ARBA00009063"/>
    </source>
</evidence>
<dbReference type="GO" id="GO:0006906">
    <property type="term" value="P:vesicle fusion"/>
    <property type="evidence" value="ECO:0007669"/>
    <property type="project" value="TreeGrafter"/>
</dbReference>
<dbReference type="Pfam" id="PF14523">
    <property type="entry name" value="Syntaxin_2"/>
    <property type="match status" value="1"/>
</dbReference>
<evidence type="ECO:0000313" key="6">
    <source>
        <dbReference type="EMBL" id="KAF1946179.1"/>
    </source>
</evidence>
<organism evidence="6 7">
    <name type="scientific">Clathrospora elynae</name>
    <dbReference type="NCBI Taxonomy" id="706981"/>
    <lineage>
        <taxon>Eukaryota</taxon>
        <taxon>Fungi</taxon>
        <taxon>Dikarya</taxon>
        <taxon>Ascomycota</taxon>
        <taxon>Pezizomycotina</taxon>
        <taxon>Dothideomycetes</taxon>
        <taxon>Pleosporomycetidae</taxon>
        <taxon>Pleosporales</taxon>
        <taxon>Diademaceae</taxon>
        <taxon>Clathrospora</taxon>
    </lineage>
</organism>
<dbReference type="GO" id="GO:0000149">
    <property type="term" value="F:SNARE binding"/>
    <property type="evidence" value="ECO:0007669"/>
    <property type="project" value="TreeGrafter"/>
</dbReference>
<keyword evidence="7" id="KW-1185">Reference proteome</keyword>
<dbReference type="SMART" id="SM00503">
    <property type="entry name" value="SynN"/>
    <property type="match status" value="1"/>
</dbReference>
<dbReference type="InterPro" id="IPR006011">
    <property type="entry name" value="Syntaxin_N"/>
</dbReference>
<protein>
    <submittedName>
        <fullName evidence="6">t-SNARE</fullName>
    </submittedName>
</protein>
<dbReference type="InterPro" id="IPR006012">
    <property type="entry name" value="Syntaxin/epimorphin_CS"/>
</dbReference>
<evidence type="ECO:0000256" key="3">
    <source>
        <dbReference type="SAM" id="MobiDB-lite"/>
    </source>
</evidence>
<dbReference type="GO" id="GO:0006886">
    <property type="term" value="P:intracellular protein transport"/>
    <property type="evidence" value="ECO:0007669"/>
    <property type="project" value="InterPro"/>
</dbReference>
<dbReference type="InterPro" id="IPR000727">
    <property type="entry name" value="T_SNARE_dom"/>
</dbReference>
<accession>A0A6A5T3B8</accession>
<dbReference type="GO" id="GO:0006896">
    <property type="term" value="P:Golgi to vacuole transport"/>
    <property type="evidence" value="ECO:0007669"/>
    <property type="project" value="TreeGrafter"/>
</dbReference>
<proteinExistence type="inferred from homology"/>
<dbReference type="PROSITE" id="PS50192">
    <property type="entry name" value="T_SNARE"/>
    <property type="match status" value="1"/>
</dbReference>
<evidence type="ECO:0000256" key="2">
    <source>
        <dbReference type="RuleBase" id="RU003858"/>
    </source>
</evidence>
<dbReference type="AlphaFoldDB" id="A0A6A5T3B8"/>
<evidence type="ECO:0000259" key="5">
    <source>
        <dbReference type="PROSITE" id="PS50192"/>
    </source>
</evidence>
<dbReference type="Proteomes" id="UP000800038">
    <property type="component" value="Unassembled WGS sequence"/>
</dbReference>
<dbReference type="Gene3D" id="1.20.5.110">
    <property type="match status" value="1"/>
</dbReference>
<dbReference type="SMART" id="SM00397">
    <property type="entry name" value="t_SNARE"/>
    <property type="match status" value="1"/>
</dbReference>
<sequence length="273" mass="30914">MSFQRSSALESQPTTWRREDDPQYADDPEFRDFANKLSDDLFALTRNVARLSQETAKLGTKHETPRVRERVKTTVEETSDKFKELGEGLKKITTWHDVGPSQKFTQSKLQREFKASLTEFQHLQKQALDKEKASAQAARAALHDVSSPSDEQRSGGDFGLQQEQEQLRLANQDEVDFQESMIIERESEIRNIEQSVGELNELFRDVAHMVHEQGAQLDIIEGNVETTHDASRGAHVNLKQASNYQKSARSKACILLLILAIVLVIIILAVVLD</sequence>
<dbReference type="GO" id="GO:0031201">
    <property type="term" value="C:SNARE complex"/>
    <property type="evidence" value="ECO:0007669"/>
    <property type="project" value="TreeGrafter"/>
</dbReference>
<keyword evidence="4" id="KW-1133">Transmembrane helix</keyword>
<dbReference type="FunFam" id="1.20.5.110:FF:000059">
    <property type="entry name" value="Related to syntaxin 12"/>
    <property type="match status" value="1"/>
</dbReference>
<feature type="region of interest" description="Disordered" evidence="3">
    <location>
        <begin position="130"/>
        <end position="157"/>
    </location>
</feature>
<dbReference type="PROSITE" id="PS00914">
    <property type="entry name" value="SYNTAXIN"/>
    <property type="match status" value="1"/>
</dbReference>
<keyword evidence="4" id="KW-0812">Transmembrane</keyword>
<evidence type="ECO:0000256" key="4">
    <source>
        <dbReference type="SAM" id="Phobius"/>
    </source>
</evidence>
<gene>
    <name evidence="6" type="ORF">EJ02DRAFT_263424</name>
</gene>
<feature type="compositionally biased region" description="Polar residues" evidence="3">
    <location>
        <begin position="1"/>
        <end position="15"/>
    </location>
</feature>
<dbReference type="GO" id="GO:0048278">
    <property type="term" value="P:vesicle docking"/>
    <property type="evidence" value="ECO:0007669"/>
    <property type="project" value="TreeGrafter"/>
</dbReference>
<dbReference type="SUPFAM" id="SSF47661">
    <property type="entry name" value="t-snare proteins"/>
    <property type="match status" value="1"/>
</dbReference>
<dbReference type="CDD" id="cd15840">
    <property type="entry name" value="SNARE_Qa"/>
    <property type="match status" value="1"/>
</dbReference>
<dbReference type="InterPro" id="IPR045242">
    <property type="entry name" value="Syntaxin"/>
</dbReference>
<keyword evidence="4" id="KW-0472">Membrane</keyword>
<dbReference type="GO" id="GO:0012505">
    <property type="term" value="C:endomembrane system"/>
    <property type="evidence" value="ECO:0007669"/>
    <property type="project" value="TreeGrafter"/>
</dbReference>
<feature type="transmembrane region" description="Helical" evidence="4">
    <location>
        <begin position="252"/>
        <end position="272"/>
    </location>
</feature>
<dbReference type="GO" id="GO:0005484">
    <property type="term" value="F:SNAP receptor activity"/>
    <property type="evidence" value="ECO:0007669"/>
    <property type="project" value="InterPro"/>
</dbReference>
<dbReference type="EMBL" id="ML976005">
    <property type="protein sequence ID" value="KAF1946179.1"/>
    <property type="molecule type" value="Genomic_DNA"/>
</dbReference>
<dbReference type="Pfam" id="PF05739">
    <property type="entry name" value="SNARE"/>
    <property type="match status" value="1"/>
</dbReference>
<dbReference type="OrthoDB" id="364348at2759"/>
<reference evidence="6" key="1">
    <citation type="journal article" date="2020" name="Stud. Mycol.">
        <title>101 Dothideomycetes genomes: a test case for predicting lifestyles and emergence of pathogens.</title>
        <authorList>
            <person name="Haridas S."/>
            <person name="Albert R."/>
            <person name="Binder M."/>
            <person name="Bloem J."/>
            <person name="Labutti K."/>
            <person name="Salamov A."/>
            <person name="Andreopoulos B."/>
            <person name="Baker S."/>
            <person name="Barry K."/>
            <person name="Bills G."/>
            <person name="Bluhm B."/>
            <person name="Cannon C."/>
            <person name="Castanera R."/>
            <person name="Culley D."/>
            <person name="Daum C."/>
            <person name="Ezra D."/>
            <person name="Gonzalez J."/>
            <person name="Henrissat B."/>
            <person name="Kuo A."/>
            <person name="Liang C."/>
            <person name="Lipzen A."/>
            <person name="Lutzoni F."/>
            <person name="Magnuson J."/>
            <person name="Mondo S."/>
            <person name="Nolan M."/>
            <person name="Ohm R."/>
            <person name="Pangilinan J."/>
            <person name="Park H.-J."/>
            <person name="Ramirez L."/>
            <person name="Alfaro M."/>
            <person name="Sun H."/>
            <person name="Tritt A."/>
            <person name="Yoshinaga Y."/>
            <person name="Zwiers L.-H."/>
            <person name="Turgeon B."/>
            <person name="Goodwin S."/>
            <person name="Spatafora J."/>
            <person name="Crous P."/>
            <person name="Grigoriev I."/>
        </authorList>
    </citation>
    <scope>NUCLEOTIDE SEQUENCE</scope>
    <source>
        <strain evidence="6">CBS 161.51</strain>
    </source>
</reference>
<dbReference type="PANTHER" id="PTHR19957:SF38">
    <property type="entry name" value="LD27581P"/>
    <property type="match status" value="1"/>
</dbReference>